<dbReference type="Pfam" id="PF20113">
    <property type="entry name" value="DUF6503"/>
    <property type="match status" value="1"/>
</dbReference>
<comment type="caution">
    <text evidence="1">The sequence shown here is derived from an EMBL/GenBank/DDBJ whole genome shotgun (WGS) entry which is preliminary data.</text>
</comment>
<evidence type="ECO:0000313" key="2">
    <source>
        <dbReference type="Proteomes" id="UP000641454"/>
    </source>
</evidence>
<dbReference type="InterPro" id="IPR045444">
    <property type="entry name" value="DUF6503"/>
</dbReference>
<organism evidence="1 2">
    <name type="scientific">Flavobacterium muglaense</name>
    <dbReference type="NCBI Taxonomy" id="2764716"/>
    <lineage>
        <taxon>Bacteria</taxon>
        <taxon>Pseudomonadati</taxon>
        <taxon>Bacteroidota</taxon>
        <taxon>Flavobacteriia</taxon>
        <taxon>Flavobacteriales</taxon>
        <taxon>Flavobacteriaceae</taxon>
        <taxon>Flavobacterium</taxon>
    </lineage>
</organism>
<name>A0A923MXV6_9FLAO</name>
<accession>A0A923MXV6</accession>
<evidence type="ECO:0000313" key="1">
    <source>
        <dbReference type="EMBL" id="MBC5844323.1"/>
    </source>
</evidence>
<reference evidence="1 2" key="1">
    <citation type="submission" date="2020-08" db="EMBL/GenBank/DDBJ databases">
        <title>Description of novel Flavobacterium F-392 isolate.</title>
        <authorList>
            <person name="Saticioglu I.B."/>
            <person name="Duman M."/>
            <person name="Altun S."/>
        </authorList>
    </citation>
    <scope>NUCLEOTIDE SEQUENCE [LARGE SCALE GENOMIC DNA]</scope>
    <source>
        <strain evidence="1 2">F-392</strain>
    </source>
</reference>
<dbReference type="Proteomes" id="UP000641454">
    <property type="component" value="Unassembled WGS sequence"/>
</dbReference>
<dbReference type="RefSeq" id="WP_187017993.1">
    <property type="nucleotide sequence ID" value="NZ_JACRUK010000015.1"/>
</dbReference>
<dbReference type="EMBL" id="JACRUL010000014">
    <property type="protein sequence ID" value="MBC5844323.1"/>
    <property type="molecule type" value="Genomic_DNA"/>
</dbReference>
<gene>
    <name evidence="1" type="ORF">H8R25_07725</name>
</gene>
<protein>
    <recommendedName>
        <fullName evidence="3">Deoxyribose-phosphate aldolase</fullName>
    </recommendedName>
</protein>
<sequence>MKKSILTLCVLAAVVLSCNSKKESLDDNLKNDTIATAKPLSKADSIINLAIEVHGGDLYTKADYSFTFRDKKYRFKNNGSNYEYSSEGQKGDSLIKDVMVNNDFTRYINTKKQNLTPEDAGKYGESLNSVIYFATLPHKLQDASVHKKYIEQTTIKGKQYDVIQVTFGQDGGGKDFDDEYMYWINTETHKMDYFAYNYQVNDGGVRFRAAFNPRAVAGVTFQDYINYEAPVKTPLNDLPALYEQSKLKEASKILTENVVNNQIK</sequence>
<evidence type="ECO:0008006" key="3">
    <source>
        <dbReference type="Google" id="ProtNLM"/>
    </source>
</evidence>
<dbReference type="AlphaFoldDB" id="A0A923MXV6"/>
<proteinExistence type="predicted"/>
<dbReference type="PROSITE" id="PS51257">
    <property type="entry name" value="PROKAR_LIPOPROTEIN"/>
    <property type="match status" value="1"/>
</dbReference>
<keyword evidence="2" id="KW-1185">Reference proteome</keyword>